<keyword evidence="3" id="KW-1185">Reference proteome</keyword>
<gene>
    <name evidence="2" type="ORF">Anapl_02130</name>
</gene>
<organism evidence="2 3">
    <name type="scientific">Anas platyrhynchos</name>
    <name type="common">Mallard</name>
    <name type="synonym">Anas boschas</name>
    <dbReference type="NCBI Taxonomy" id="8839"/>
    <lineage>
        <taxon>Eukaryota</taxon>
        <taxon>Metazoa</taxon>
        <taxon>Chordata</taxon>
        <taxon>Craniata</taxon>
        <taxon>Vertebrata</taxon>
        <taxon>Euteleostomi</taxon>
        <taxon>Archelosauria</taxon>
        <taxon>Archosauria</taxon>
        <taxon>Dinosauria</taxon>
        <taxon>Saurischia</taxon>
        <taxon>Theropoda</taxon>
        <taxon>Coelurosauria</taxon>
        <taxon>Aves</taxon>
        <taxon>Neognathae</taxon>
        <taxon>Galloanserae</taxon>
        <taxon>Anseriformes</taxon>
        <taxon>Anatidae</taxon>
        <taxon>Anatinae</taxon>
        <taxon>Anas</taxon>
    </lineage>
</organism>
<feature type="compositionally biased region" description="Basic and acidic residues" evidence="1">
    <location>
        <begin position="102"/>
        <end position="111"/>
    </location>
</feature>
<sequence>MARSHFLHKMSNFKSQIYPQRNPVGVSDRHRDPLHCDHRARISPPEEIPQNEGERSFFPLATDAVSEHVTLLPVLPACLQLLLPQKAKEESTEHLQDTADTCVAKDKREKPGQPASSCLPDTAMEKGASQPVAKGKHRLQQAAQGAEPGLSSPAQRAVPSDGSRSSRATCKKQLKCVSDEMYHYAIFMRSVKIKAPILSKAALVISDVHAVTLNTQSAQFRTGKTHSAPAGQQGTLDTRKIPDCIPSHQQSIPYSSSLSAGSAHLSKIKRSARCSQAFASGEGPEQDTHMPTDQSRIAAAWQSPFSLQGLAGGARGSRINAHLWEELYTITFPLSTLPFFRVGYECEDRAATMHQGRHQDPKGDWRQGASPQRFVSLCRPVLALAVQKPTLTLRRPLVWDLVQTTSFAASRKTTECEVYSQSTPAI</sequence>
<reference evidence="3" key="1">
    <citation type="journal article" date="2013" name="Nat. Genet.">
        <title>The duck genome and transcriptome provide insight into an avian influenza virus reservoir species.</title>
        <authorList>
            <person name="Huang Y."/>
            <person name="Li Y."/>
            <person name="Burt D.W."/>
            <person name="Chen H."/>
            <person name="Zhang Y."/>
            <person name="Qian W."/>
            <person name="Kim H."/>
            <person name="Gan S."/>
            <person name="Zhao Y."/>
            <person name="Li J."/>
            <person name="Yi K."/>
            <person name="Feng H."/>
            <person name="Zhu P."/>
            <person name="Li B."/>
            <person name="Liu Q."/>
            <person name="Fairley S."/>
            <person name="Magor K.E."/>
            <person name="Du Z."/>
            <person name="Hu X."/>
            <person name="Goodman L."/>
            <person name="Tafer H."/>
            <person name="Vignal A."/>
            <person name="Lee T."/>
            <person name="Kim K.W."/>
            <person name="Sheng Z."/>
            <person name="An Y."/>
            <person name="Searle S."/>
            <person name="Herrero J."/>
            <person name="Groenen M.A."/>
            <person name="Crooijmans R.P."/>
            <person name="Faraut T."/>
            <person name="Cai Q."/>
            <person name="Webster R.G."/>
            <person name="Aldridge J.R."/>
            <person name="Warren W.C."/>
            <person name="Bartschat S."/>
            <person name="Kehr S."/>
            <person name="Marz M."/>
            <person name="Stadler P.F."/>
            <person name="Smith J."/>
            <person name="Kraus R.H."/>
            <person name="Zhao Y."/>
            <person name="Ren L."/>
            <person name="Fei J."/>
            <person name="Morisson M."/>
            <person name="Kaiser P."/>
            <person name="Griffin D.K."/>
            <person name="Rao M."/>
            <person name="Pitel F."/>
            <person name="Wang J."/>
            <person name="Li N."/>
        </authorList>
    </citation>
    <scope>NUCLEOTIDE SEQUENCE [LARGE SCALE GENOMIC DNA]</scope>
</reference>
<dbReference type="AlphaFoldDB" id="R0K5Z4"/>
<proteinExistence type="predicted"/>
<dbReference type="EMBL" id="KB742711">
    <property type="protein sequence ID" value="EOB05182.1"/>
    <property type="molecule type" value="Genomic_DNA"/>
</dbReference>
<name>R0K5Z4_ANAPL</name>
<dbReference type="Proteomes" id="UP000296049">
    <property type="component" value="Unassembled WGS sequence"/>
</dbReference>
<feature type="region of interest" description="Disordered" evidence="1">
    <location>
        <begin position="102"/>
        <end position="166"/>
    </location>
</feature>
<accession>R0K5Z4</accession>
<protein>
    <submittedName>
        <fullName evidence="2">Uncharacterized protein</fullName>
    </submittedName>
</protein>
<evidence type="ECO:0000313" key="3">
    <source>
        <dbReference type="Proteomes" id="UP000296049"/>
    </source>
</evidence>
<evidence type="ECO:0000313" key="2">
    <source>
        <dbReference type="EMBL" id="EOB05182.1"/>
    </source>
</evidence>
<evidence type="ECO:0000256" key="1">
    <source>
        <dbReference type="SAM" id="MobiDB-lite"/>
    </source>
</evidence>